<proteinExistence type="inferred from homology"/>
<dbReference type="Proteomes" id="UP000232323">
    <property type="component" value="Unassembled WGS sequence"/>
</dbReference>
<evidence type="ECO:0000313" key="9">
    <source>
        <dbReference type="EMBL" id="GAX77364.1"/>
    </source>
</evidence>
<evidence type="ECO:0000256" key="5">
    <source>
        <dbReference type="ARBA" id="ARBA00022989"/>
    </source>
</evidence>
<comment type="similarity">
    <text evidence="2">Belongs to the major facilitator superfamily. Folate-biopterin transporter (TC 2.A.71) family.</text>
</comment>
<keyword evidence="6 8" id="KW-0472">Membrane</keyword>
<comment type="caution">
    <text evidence="9">The sequence shown here is derived from an EMBL/GenBank/DDBJ whole genome shotgun (WGS) entry which is preliminary data.</text>
</comment>
<reference evidence="9 10" key="1">
    <citation type="submission" date="2017-08" db="EMBL/GenBank/DDBJ databases">
        <title>Acidophilic green algal genome provides insights into adaptation to an acidic environment.</title>
        <authorList>
            <person name="Hirooka S."/>
            <person name="Hirose Y."/>
            <person name="Kanesaki Y."/>
            <person name="Higuchi S."/>
            <person name="Fujiwara T."/>
            <person name="Onuma R."/>
            <person name="Era A."/>
            <person name="Ohbayashi R."/>
            <person name="Uzuka A."/>
            <person name="Nozaki H."/>
            <person name="Yoshikawa H."/>
            <person name="Miyagishima S.Y."/>
        </authorList>
    </citation>
    <scope>NUCLEOTIDE SEQUENCE [LARGE SCALE GENOMIC DNA]</scope>
    <source>
        <strain evidence="9 10">NIES-2499</strain>
    </source>
</reference>
<name>A0A250X2P5_9CHLO</name>
<dbReference type="SUPFAM" id="SSF103473">
    <property type="entry name" value="MFS general substrate transporter"/>
    <property type="match status" value="1"/>
</dbReference>
<dbReference type="InterPro" id="IPR036259">
    <property type="entry name" value="MFS_trans_sf"/>
</dbReference>
<feature type="transmembrane region" description="Helical" evidence="8">
    <location>
        <begin position="43"/>
        <end position="67"/>
    </location>
</feature>
<evidence type="ECO:0000256" key="6">
    <source>
        <dbReference type="ARBA" id="ARBA00023136"/>
    </source>
</evidence>
<evidence type="ECO:0000256" key="3">
    <source>
        <dbReference type="ARBA" id="ARBA00022448"/>
    </source>
</evidence>
<keyword evidence="5 8" id="KW-1133">Transmembrane helix</keyword>
<dbReference type="Pfam" id="PF03092">
    <property type="entry name" value="BT1"/>
    <property type="match status" value="1"/>
</dbReference>
<feature type="transmembrane region" description="Helical" evidence="8">
    <location>
        <begin position="412"/>
        <end position="430"/>
    </location>
</feature>
<dbReference type="PANTHER" id="PTHR31585:SF0">
    <property type="entry name" value="FOLATE-BIOPTERIN TRANSPORTER 1, CHLOROPLASTIC"/>
    <property type="match status" value="1"/>
</dbReference>
<dbReference type="CDD" id="cd17484">
    <property type="entry name" value="MFS_FBT"/>
    <property type="match status" value="1"/>
</dbReference>
<keyword evidence="4 8" id="KW-0812">Transmembrane</keyword>
<gene>
    <name evidence="9" type="ORF">CEUSTIGMA_g4810.t1</name>
</gene>
<dbReference type="NCBIfam" id="TIGR00788">
    <property type="entry name" value="fbt"/>
    <property type="match status" value="1"/>
</dbReference>
<feature type="transmembrane region" description="Helical" evidence="8">
    <location>
        <begin position="308"/>
        <end position="330"/>
    </location>
</feature>
<dbReference type="InterPro" id="IPR039309">
    <property type="entry name" value="BT1"/>
</dbReference>
<evidence type="ECO:0000313" key="10">
    <source>
        <dbReference type="Proteomes" id="UP000232323"/>
    </source>
</evidence>
<dbReference type="AlphaFoldDB" id="A0A250X2P5"/>
<keyword evidence="10" id="KW-1185">Reference proteome</keyword>
<sequence>MAPLHKTETHVPTASIELQKKQSQWWRPSAGFRIMGLEPSPELLAISMVYFVQGILGLSRLAIQFFFKDDLHVEPAEVALLTGLSSLPWMIKPLYGFITDSIPLFGYRRRSYLVACGLLGTCSWSVLAFWVDTPSGTVAAMMCASLATAFSDVVVDSIVVERARGAPQATSGSLQSLCWGSAAVGGIASAYFSGSLVEDYGTRFVFSITALFPLVVSCAALLIDEKPVKFSAAAAAAAPGVIPLSTSSAGGLKKQYTALDVSDDLDNSPNFARSSVASAELLSTSSTLQQRLLHQGRGLWQAISRKDILLPTIFVFLWQATPTADTAMFYYQTNRLGFSPDFLGRIRFAGSIASLAGIAVYNLYLKKVPLKRMLFWCMILGTILSSTTLILVSGLSKKWGISDQTFVLGDSVILTVLGQVSFMPILVLAARMCPEGVEATLFATLMSVLNGGASVGSALGAGITAALGVTSEDFHQLFTLVAICTVATLMPAPFLKLLPDELEHDPEGLEGQNSTRDKQLPGGIERSIASKKDDGESDQNSSFLRVRNSAAQSLLGGAETKSGRRTLEEGDIEKTKS</sequence>
<feature type="compositionally biased region" description="Basic and acidic residues" evidence="7">
    <location>
        <begin position="561"/>
        <end position="577"/>
    </location>
</feature>
<organism evidence="9 10">
    <name type="scientific">Chlamydomonas eustigma</name>
    <dbReference type="NCBI Taxonomy" id="1157962"/>
    <lineage>
        <taxon>Eukaryota</taxon>
        <taxon>Viridiplantae</taxon>
        <taxon>Chlorophyta</taxon>
        <taxon>core chlorophytes</taxon>
        <taxon>Chlorophyceae</taxon>
        <taxon>CS clade</taxon>
        <taxon>Chlamydomonadales</taxon>
        <taxon>Chlamydomonadaceae</taxon>
        <taxon>Chlamydomonas</taxon>
    </lineage>
</organism>
<dbReference type="EMBL" id="BEGY01000024">
    <property type="protein sequence ID" value="GAX77364.1"/>
    <property type="molecule type" value="Genomic_DNA"/>
</dbReference>
<feature type="region of interest" description="Disordered" evidence="7">
    <location>
        <begin position="505"/>
        <end position="577"/>
    </location>
</feature>
<protein>
    <recommendedName>
        <fullName evidence="11">Major facilitator superfamily (MFS) profile domain-containing protein</fullName>
    </recommendedName>
</protein>
<dbReference type="STRING" id="1157962.A0A250X2P5"/>
<keyword evidence="3" id="KW-0813">Transport</keyword>
<feature type="transmembrane region" description="Helical" evidence="8">
    <location>
        <begin position="342"/>
        <end position="361"/>
    </location>
</feature>
<evidence type="ECO:0000256" key="1">
    <source>
        <dbReference type="ARBA" id="ARBA00004141"/>
    </source>
</evidence>
<feature type="transmembrane region" description="Helical" evidence="8">
    <location>
        <begin position="172"/>
        <end position="192"/>
    </location>
</feature>
<feature type="transmembrane region" description="Helical" evidence="8">
    <location>
        <begin position="442"/>
        <end position="468"/>
    </location>
</feature>
<feature type="transmembrane region" description="Helical" evidence="8">
    <location>
        <begin position="79"/>
        <end position="98"/>
    </location>
</feature>
<dbReference type="GO" id="GO:0016020">
    <property type="term" value="C:membrane"/>
    <property type="evidence" value="ECO:0007669"/>
    <property type="project" value="UniProtKB-SubCell"/>
</dbReference>
<feature type="transmembrane region" description="Helical" evidence="8">
    <location>
        <begin position="137"/>
        <end position="160"/>
    </location>
</feature>
<evidence type="ECO:0000256" key="4">
    <source>
        <dbReference type="ARBA" id="ARBA00022692"/>
    </source>
</evidence>
<evidence type="ECO:0008006" key="11">
    <source>
        <dbReference type="Google" id="ProtNLM"/>
    </source>
</evidence>
<comment type="subcellular location">
    <subcellularLocation>
        <location evidence="1">Membrane</location>
        <topology evidence="1">Multi-pass membrane protein</topology>
    </subcellularLocation>
</comment>
<dbReference type="Gene3D" id="1.20.1250.20">
    <property type="entry name" value="MFS general substrate transporter like domains"/>
    <property type="match status" value="2"/>
</dbReference>
<feature type="transmembrane region" description="Helical" evidence="8">
    <location>
        <begin position="110"/>
        <end position="131"/>
    </location>
</feature>
<feature type="transmembrane region" description="Helical" evidence="8">
    <location>
        <begin position="373"/>
        <end position="392"/>
    </location>
</feature>
<feature type="transmembrane region" description="Helical" evidence="8">
    <location>
        <begin position="204"/>
        <end position="223"/>
    </location>
</feature>
<dbReference type="InterPro" id="IPR004324">
    <property type="entry name" value="FBT"/>
</dbReference>
<evidence type="ECO:0000256" key="7">
    <source>
        <dbReference type="SAM" id="MobiDB-lite"/>
    </source>
</evidence>
<dbReference type="OrthoDB" id="754047at2759"/>
<accession>A0A250X2P5</accession>
<evidence type="ECO:0000256" key="2">
    <source>
        <dbReference type="ARBA" id="ARBA00007015"/>
    </source>
</evidence>
<evidence type="ECO:0000256" key="8">
    <source>
        <dbReference type="SAM" id="Phobius"/>
    </source>
</evidence>
<feature type="transmembrane region" description="Helical" evidence="8">
    <location>
        <begin position="474"/>
        <end position="495"/>
    </location>
</feature>
<dbReference type="PANTHER" id="PTHR31585">
    <property type="entry name" value="FOLATE-BIOPTERIN TRANSPORTER 1, CHLOROPLASTIC"/>
    <property type="match status" value="1"/>
</dbReference>